<comment type="caution">
    <text evidence="1">The sequence shown here is derived from an EMBL/GenBank/DDBJ whole genome shotgun (WGS) entry which is preliminary data.</text>
</comment>
<accession>A0ACB9DVM2</accession>
<keyword evidence="2" id="KW-1185">Reference proteome</keyword>
<dbReference type="Proteomes" id="UP001055811">
    <property type="component" value="Linkage Group LG04"/>
</dbReference>
<evidence type="ECO:0000313" key="1">
    <source>
        <dbReference type="EMBL" id="KAI3750363.1"/>
    </source>
</evidence>
<gene>
    <name evidence="1" type="ORF">L2E82_20997</name>
</gene>
<protein>
    <submittedName>
        <fullName evidence="1">Uncharacterized protein</fullName>
    </submittedName>
</protein>
<sequence length="110" mass="11974">MELKQELGTIVGRRAQIATDQETVQALGAVRPGSWRGAPNPWRSMGQMVVVHAKARNNRDLNAASIQISRESMIDKNGAISRASMTDKNGAIRLLTELCSSYRLLNVPAG</sequence>
<name>A0ACB9DVM2_CICIN</name>
<evidence type="ECO:0000313" key="2">
    <source>
        <dbReference type="Proteomes" id="UP001055811"/>
    </source>
</evidence>
<reference evidence="1 2" key="2">
    <citation type="journal article" date="2022" name="Mol. Ecol. Resour.">
        <title>The genomes of chicory, endive, great burdock and yacon provide insights into Asteraceae paleo-polyploidization history and plant inulin production.</title>
        <authorList>
            <person name="Fan W."/>
            <person name="Wang S."/>
            <person name="Wang H."/>
            <person name="Wang A."/>
            <person name="Jiang F."/>
            <person name="Liu H."/>
            <person name="Zhao H."/>
            <person name="Xu D."/>
            <person name="Zhang Y."/>
        </authorList>
    </citation>
    <scope>NUCLEOTIDE SEQUENCE [LARGE SCALE GENOMIC DNA]</scope>
    <source>
        <strain evidence="2">cv. Punajuju</strain>
        <tissue evidence="1">Leaves</tissue>
    </source>
</reference>
<organism evidence="1 2">
    <name type="scientific">Cichorium intybus</name>
    <name type="common">Chicory</name>
    <dbReference type="NCBI Taxonomy" id="13427"/>
    <lineage>
        <taxon>Eukaryota</taxon>
        <taxon>Viridiplantae</taxon>
        <taxon>Streptophyta</taxon>
        <taxon>Embryophyta</taxon>
        <taxon>Tracheophyta</taxon>
        <taxon>Spermatophyta</taxon>
        <taxon>Magnoliopsida</taxon>
        <taxon>eudicotyledons</taxon>
        <taxon>Gunneridae</taxon>
        <taxon>Pentapetalae</taxon>
        <taxon>asterids</taxon>
        <taxon>campanulids</taxon>
        <taxon>Asterales</taxon>
        <taxon>Asteraceae</taxon>
        <taxon>Cichorioideae</taxon>
        <taxon>Cichorieae</taxon>
        <taxon>Cichoriinae</taxon>
        <taxon>Cichorium</taxon>
    </lineage>
</organism>
<dbReference type="EMBL" id="CM042012">
    <property type="protein sequence ID" value="KAI3750363.1"/>
    <property type="molecule type" value="Genomic_DNA"/>
</dbReference>
<proteinExistence type="predicted"/>
<reference evidence="2" key="1">
    <citation type="journal article" date="2022" name="Mol. Ecol. Resour.">
        <title>The genomes of chicory, endive, great burdock and yacon provide insights into Asteraceae palaeo-polyploidization history and plant inulin production.</title>
        <authorList>
            <person name="Fan W."/>
            <person name="Wang S."/>
            <person name="Wang H."/>
            <person name="Wang A."/>
            <person name="Jiang F."/>
            <person name="Liu H."/>
            <person name="Zhao H."/>
            <person name="Xu D."/>
            <person name="Zhang Y."/>
        </authorList>
    </citation>
    <scope>NUCLEOTIDE SEQUENCE [LARGE SCALE GENOMIC DNA]</scope>
    <source>
        <strain evidence="2">cv. Punajuju</strain>
    </source>
</reference>